<feature type="domain" description="Methyltransferase type 11" evidence="1">
    <location>
        <begin position="58"/>
        <end position="144"/>
    </location>
</feature>
<accession>A0A562UQ27</accession>
<sequence>MTDRTTDPVVLGSAYADQRDLRARQDLYSHQHPRFDLPRIVGELIRDRLPRTPRVVFDIGCGNGTYLSVLRSWFPESLVVGMDLAPGMLAPQLGPNVVADAAYLPVRAATADVVLAMHMLYHVEEIGAATAEMHRVLAPGGIVVASSNARDDKAELDQLWTEAAGLVLGRPGPSRIALSRRCSLEALPTWLGGFTDIHTHHLRGTIEVTSPEPVLAHLASYRSFAEDTKVPFEQTVSAAERLLTSRIRRDGFFRITCHNGIVVATRQ</sequence>
<name>A0A562UQ27_9ACTN</name>
<dbReference type="InterPro" id="IPR013216">
    <property type="entry name" value="Methyltransf_11"/>
</dbReference>
<dbReference type="OrthoDB" id="65624at2"/>
<dbReference type="SUPFAM" id="SSF53335">
    <property type="entry name" value="S-adenosyl-L-methionine-dependent methyltransferases"/>
    <property type="match status" value="1"/>
</dbReference>
<dbReference type="RefSeq" id="WP_147143825.1">
    <property type="nucleotide sequence ID" value="NZ_BAABIJ010000006.1"/>
</dbReference>
<dbReference type="InterPro" id="IPR029063">
    <property type="entry name" value="SAM-dependent_MTases_sf"/>
</dbReference>
<proteinExistence type="predicted"/>
<dbReference type="AlphaFoldDB" id="A0A562UQ27"/>
<dbReference type="EMBL" id="VLLL01000010">
    <property type="protein sequence ID" value="TWJ07718.1"/>
    <property type="molecule type" value="Genomic_DNA"/>
</dbReference>
<dbReference type="CDD" id="cd02440">
    <property type="entry name" value="AdoMet_MTases"/>
    <property type="match status" value="1"/>
</dbReference>
<keyword evidence="2" id="KW-0808">Transferase</keyword>
<reference evidence="2 3" key="1">
    <citation type="journal article" date="2013" name="Stand. Genomic Sci.">
        <title>Genomic Encyclopedia of Type Strains, Phase I: The one thousand microbial genomes (KMG-I) project.</title>
        <authorList>
            <person name="Kyrpides N.C."/>
            <person name="Woyke T."/>
            <person name="Eisen J.A."/>
            <person name="Garrity G."/>
            <person name="Lilburn T.G."/>
            <person name="Beck B.J."/>
            <person name="Whitman W.B."/>
            <person name="Hugenholtz P."/>
            <person name="Klenk H.P."/>
        </authorList>
    </citation>
    <scope>NUCLEOTIDE SEQUENCE [LARGE SCALE GENOMIC DNA]</scope>
    <source>
        <strain evidence="2 3">DSM 45044</strain>
    </source>
</reference>
<evidence type="ECO:0000313" key="2">
    <source>
        <dbReference type="EMBL" id="TWJ07718.1"/>
    </source>
</evidence>
<dbReference type="Proteomes" id="UP000321617">
    <property type="component" value="Unassembled WGS sequence"/>
</dbReference>
<dbReference type="GO" id="GO:0032259">
    <property type="term" value="P:methylation"/>
    <property type="evidence" value="ECO:0007669"/>
    <property type="project" value="UniProtKB-KW"/>
</dbReference>
<gene>
    <name evidence="2" type="ORF">LX16_4878</name>
</gene>
<evidence type="ECO:0000313" key="3">
    <source>
        <dbReference type="Proteomes" id="UP000321617"/>
    </source>
</evidence>
<dbReference type="PANTHER" id="PTHR43591">
    <property type="entry name" value="METHYLTRANSFERASE"/>
    <property type="match status" value="1"/>
</dbReference>
<dbReference type="Pfam" id="PF08241">
    <property type="entry name" value="Methyltransf_11"/>
    <property type="match status" value="1"/>
</dbReference>
<keyword evidence="2" id="KW-0489">Methyltransferase</keyword>
<dbReference type="GO" id="GO:0008757">
    <property type="term" value="F:S-adenosylmethionine-dependent methyltransferase activity"/>
    <property type="evidence" value="ECO:0007669"/>
    <property type="project" value="InterPro"/>
</dbReference>
<protein>
    <submittedName>
        <fullName evidence="2">Methyltransferase family protein</fullName>
    </submittedName>
</protein>
<organism evidence="2 3">
    <name type="scientific">Stackebrandtia albiflava</name>
    <dbReference type="NCBI Taxonomy" id="406432"/>
    <lineage>
        <taxon>Bacteria</taxon>
        <taxon>Bacillati</taxon>
        <taxon>Actinomycetota</taxon>
        <taxon>Actinomycetes</taxon>
        <taxon>Glycomycetales</taxon>
        <taxon>Glycomycetaceae</taxon>
        <taxon>Stackebrandtia</taxon>
    </lineage>
</organism>
<keyword evidence="3" id="KW-1185">Reference proteome</keyword>
<dbReference type="PANTHER" id="PTHR43591:SF24">
    <property type="entry name" value="2-METHOXY-6-POLYPRENYL-1,4-BENZOQUINOL METHYLASE, MITOCHONDRIAL"/>
    <property type="match status" value="1"/>
</dbReference>
<comment type="caution">
    <text evidence="2">The sequence shown here is derived from an EMBL/GenBank/DDBJ whole genome shotgun (WGS) entry which is preliminary data.</text>
</comment>
<dbReference type="Gene3D" id="3.40.50.150">
    <property type="entry name" value="Vaccinia Virus protein VP39"/>
    <property type="match status" value="1"/>
</dbReference>
<evidence type="ECO:0000259" key="1">
    <source>
        <dbReference type="Pfam" id="PF08241"/>
    </source>
</evidence>